<keyword evidence="1" id="KW-0732">Signal</keyword>
<protein>
    <submittedName>
        <fullName evidence="2">Carbohydrate-binding domain-containing protein</fullName>
    </submittedName>
</protein>
<sequence length="455" mass="46690">MIKVKNSLLALAFTFFTLVSCSDKETDPTPGTTTDTDSDTELTAQTNTEEADDYIFDTDITYITLNSTSVAVTGEGVTVENTTATITAAGTYSVSGTLTDGQVVVNTDTSSKVKIILNGAYITSTSTAPLYVKSAAKAIIYLTPSTQNTLTDGSTSELDGTLYSVARLSIFGTGSLTVTGNADGGIVSEGGMIIKDGTYAVTAAESTLKSDKNLIIDGGTFTLTAGNDGIHGEESLTFNGGNIVITQSEEGIESAEITINEGTSIQLTSTDDGVNASSGDDTSENHFYMHGGYLYVNASGDGIDSNGYIEITGGVIVVNGPTQNSNGAIDYDRTFTISGGLLVAAGSTGMAQAPSQSSTQNSVKINFSSSKQANQLIHIQDATGNEIITFSPAKTFQSVVVSSPSLIQGTTYSVYLGGSSTGTATNGLYEGGDYTAGTLSTSFTVSSTATTATGS</sequence>
<dbReference type="PROSITE" id="PS51257">
    <property type="entry name" value="PROKAR_LIPOPROTEIN"/>
    <property type="match status" value="1"/>
</dbReference>
<comment type="caution">
    <text evidence="2">The sequence shown here is derived from an EMBL/GenBank/DDBJ whole genome shotgun (WGS) entry which is preliminary data.</text>
</comment>
<reference evidence="2" key="1">
    <citation type="submission" date="2023-05" db="EMBL/GenBank/DDBJ databases">
        <authorList>
            <person name="Zhang X."/>
        </authorList>
    </citation>
    <scope>NUCLEOTIDE SEQUENCE</scope>
    <source>
        <strain evidence="2">YF14B1</strain>
    </source>
</reference>
<name>A0AAE3QKJ9_9BACT</name>
<dbReference type="RefSeq" id="WP_313977472.1">
    <property type="nucleotide sequence ID" value="NZ_JASJOS010000004.1"/>
</dbReference>
<dbReference type="Proteomes" id="UP001241110">
    <property type="component" value="Unassembled WGS sequence"/>
</dbReference>
<organism evidence="2 3">
    <name type="scientific">Xanthocytophaga flava</name>
    <dbReference type="NCBI Taxonomy" id="3048013"/>
    <lineage>
        <taxon>Bacteria</taxon>
        <taxon>Pseudomonadati</taxon>
        <taxon>Bacteroidota</taxon>
        <taxon>Cytophagia</taxon>
        <taxon>Cytophagales</taxon>
        <taxon>Rhodocytophagaceae</taxon>
        <taxon>Xanthocytophaga</taxon>
    </lineage>
</organism>
<evidence type="ECO:0000313" key="2">
    <source>
        <dbReference type="EMBL" id="MDJ1480630.1"/>
    </source>
</evidence>
<proteinExistence type="predicted"/>
<feature type="chain" id="PRO_5042067291" evidence="1">
    <location>
        <begin position="22"/>
        <end position="455"/>
    </location>
</feature>
<dbReference type="AlphaFoldDB" id="A0AAE3QKJ9"/>
<gene>
    <name evidence="2" type="ORF">QNI16_09050</name>
</gene>
<evidence type="ECO:0000313" key="3">
    <source>
        <dbReference type="Proteomes" id="UP001241110"/>
    </source>
</evidence>
<dbReference type="EMBL" id="JASJOS010000004">
    <property type="protein sequence ID" value="MDJ1480630.1"/>
    <property type="molecule type" value="Genomic_DNA"/>
</dbReference>
<dbReference type="Pfam" id="PF14262">
    <property type="entry name" value="Cthe_2159"/>
    <property type="match status" value="1"/>
</dbReference>
<evidence type="ECO:0000256" key="1">
    <source>
        <dbReference type="SAM" id="SignalP"/>
    </source>
</evidence>
<accession>A0AAE3QKJ9</accession>
<feature type="signal peptide" evidence="1">
    <location>
        <begin position="1"/>
        <end position="21"/>
    </location>
</feature>
<dbReference type="InterPro" id="IPR025584">
    <property type="entry name" value="Cthe_2159"/>
</dbReference>